<dbReference type="Proteomes" id="UP000295367">
    <property type="component" value="Unassembled WGS sequence"/>
</dbReference>
<dbReference type="EMBL" id="SMCO01000032">
    <property type="protein sequence ID" value="TCV79964.1"/>
    <property type="molecule type" value="Genomic_DNA"/>
</dbReference>
<gene>
    <name evidence="2" type="ORF">EDC63_1329</name>
</gene>
<comment type="caution">
    <text evidence="2">The sequence shown here is derived from an EMBL/GenBank/DDBJ whole genome shotgun (WGS) entry which is preliminary data.</text>
</comment>
<protein>
    <submittedName>
        <fullName evidence="2">EAL and modified HD-GYP domain-containing signal transduction protein</fullName>
    </submittedName>
</protein>
<dbReference type="Gene3D" id="1.10.3210.10">
    <property type="entry name" value="Hypothetical protein af1432"/>
    <property type="match status" value="1"/>
</dbReference>
<evidence type="ECO:0000259" key="1">
    <source>
        <dbReference type="PROSITE" id="PS51833"/>
    </source>
</evidence>
<evidence type="ECO:0000313" key="2">
    <source>
        <dbReference type="EMBL" id="TCV79964.1"/>
    </source>
</evidence>
<dbReference type="RefSeq" id="WP_223272297.1">
    <property type="nucleotide sequence ID" value="NZ_SMCO01000032.1"/>
</dbReference>
<dbReference type="Pfam" id="PF08668">
    <property type="entry name" value="HDOD"/>
    <property type="match status" value="1"/>
</dbReference>
<feature type="domain" description="HDOD" evidence="1">
    <location>
        <begin position="266"/>
        <end position="464"/>
    </location>
</feature>
<keyword evidence="3" id="KW-1185">Reference proteome</keyword>
<dbReference type="InterPro" id="IPR052340">
    <property type="entry name" value="RNase_Y/CdgJ"/>
</dbReference>
<sequence>MLNRFMKLLSGKDAKQSKPDEKITPAADSAEFKRLNQLAPVSSKNGSLPASEENAEELIAENTIPPSVVCREAVLNKEQKVAGYSFTLSRNINERVRASSTIVQRLYDEVLLRNILNMDIQRLLGHRLAFIPILPSTLDHPLLEQLPKEGTVLVVSALEQCFAGSSVLINKLNALKKLGFRIGLQGDTDLPEMQPFMELAEFIFIDIGKNDLPTITTQISAISKLVFDKNLVATNIKTLDEFHVCIKLPFAYFQGQFVTSREAWATPRMDTGRIKILDLLNRIRQDAEIAELAQAFKQDPALSFKILRYINSAGSGLANKVNSIDQALLILGRQNLYRWLTLLLFTSGAGDALDWALMENALVRARLAELSASDSLPANERDELFVTGIFSLLDILLHLPMEKVLAQVSLPPLAVEALLHKKGKYAPYLELAIACEEFDQERITVLAKHLGLEVAHVNAYHADALIWAEQVNE</sequence>
<proteinExistence type="predicted"/>
<name>A0A4R3XUY8_9PROT</name>
<dbReference type="PANTHER" id="PTHR33525:SF4">
    <property type="entry name" value="CYCLIC DI-GMP PHOSPHODIESTERASE CDGJ"/>
    <property type="match status" value="1"/>
</dbReference>
<dbReference type="SUPFAM" id="SSF109604">
    <property type="entry name" value="HD-domain/PDEase-like"/>
    <property type="match status" value="1"/>
</dbReference>
<dbReference type="PROSITE" id="PS51833">
    <property type="entry name" value="HDOD"/>
    <property type="match status" value="1"/>
</dbReference>
<evidence type="ECO:0000313" key="3">
    <source>
        <dbReference type="Proteomes" id="UP000295367"/>
    </source>
</evidence>
<reference evidence="2 3" key="1">
    <citation type="submission" date="2019-03" db="EMBL/GenBank/DDBJ databases">
        <title>Genomic Encyclopedia of Type Strains, Phase IV (KMG-IV): sequencing the most valuable type-strain genomes for metagenomic binning, comparative biology and taxonomic classification.</title>
        <authorList>
            <person name="Goeker M."/>
        </authorList>
    </citation>
    <scope>NUCLEOTIDE SEQUENCE [LARGE SCALE GENOMIC DNA]</scope>
    <source>
        <strain evidence="2 3">DSM 100309</strain>
    </source>
</reference>
<dbReference type="InterPro" id="IPR013976">
    <property type="entry name" value="HDOD"/>
</dbReference>
<dbReference type="AlphaFoldDB" id="A0A4R3XUY8"/>
<organism evidence="2 3">
    <name type="scientific">Sulfurirhabdus autotrophica</name>
    <dbReference type="NCBI Taxonomy" id="1706046"/>
    <lineage>
        <taxon>Bacteria</taxon>
        <taxon>Pseudomonadati</taxon>
        <taxon>Pseudomonadota</taxon>
        <taxon>Betaproteobacteria</taxon>
        <taxon>Nitrosomonadales</taxon>
        <taxon>Sulfuricellaceae</taxon>
        <taxon>Sulfurirhabdus</taxon>
    </lineage>
</organism>
<accession>A0A4R3XUY8</accession>
<dbReference type="PANTHER" id="PTHR33525">
    <property type="match status" value="1"/>
</dbReference>